<keyword evidence="5" id="KW-1185">Reference proteome</keyword>
<dbReference type="GO" id="GO:1904680">
    <property type="term" value="F:peptide transmembrane transporter activity"/>
    <property type="evidence" value="ECO:0007669"/>
    <property type="project" value="TreeGrafter"/>
</dbReference>
<evidence type="ECO:0000259" key="2">
    <source>
        <dbReference type="Pfam" id="PF00496"/>
    </source>
</evidence>
<evidence type="ECO:0000259" key="3">
    <source>
        <dbReference type="Pfam" id="PF12793"/>
    </source>
</evidence>
<proteinExistence type="predicted"/>
<keyword evidence="1" id="KW-0238">DNA-binding</keyword>
<dbReference type="PANTHER" id="PTHR30290">
    <property type="entry name" value="PERIPLASMIC BINDING COMPONENT OF ABC TRANSPORTER"/>
    <property type="match status" value="1"/>
</dbReference>
<dbReference type="EMBL" id="CP013023">
    <property type="protein sequence ID" value="ANF94860.1"/>
    <property type="molecule type" value="Genomic_DNA"/>
</dbReference>
<dbReference type="Proteomes" id="UP000078148">
    <property type="component" value="Chromosome"/>
</dbReference>
<protein>
    <submittedName>
        <fullName evidence="4">ABC transporter substrate-binding protein</fullName>
    </submittedName>
</protein>
<name>A0A172ZCH2_9BACL</name>
<dbReference type="GO" id="GO:0003677">
    <property type="term" value="F:DNA binding"/>
    <property type="evidence" value="ECO:0007669"/>
    <property type="project" value="UniProtKB-KW"/>
</dbReference>
<sequence>MKLHRQFLLLHSQYGGQNEQDVTLDELAEVLECTHRNALNIITRMSEQGWIGWQSQRGRGRRSQLTFIASPEQIAMESMMHTIERRDIRDSMEQIRLHARSPVVEEQLQDWLLSYFGPHSEIQRDRQIDQLRLPIRQRIHTVDPLYMNLLAESFVSSHIFDGLVRKSGADGTIIPHLAHAWETDAQRTGWTFYLRKDVLFHHGQILTAEDVVYTFERLIRTSRRALYRFVFKQIQSVRALNATTVHIQLQEPSELFLPFLCTSRAAIVPKGLNRRSEQEFGLKPSGTGPFRMVEQSEERCVLEVFKPYFQGRAHLDRVEIIHIPWSVSGNRAEPAEPISPFHLIPNPAVPDDHSWSQLPSPVSVRKFVTFNTQKEGPLRDPHIRAHICNCLQDPTNQHVKPAATINTDNIVSLRILTIPQYRKDAREIAETLQQHYDCEVLSLPIEQFQGPLRMKSDLIVFSLTRDQDEQLRLYDLYLTLSQHMDTHTRIDIEHALIDIRRQSDARVRDTLFRQIWERLAADHQLYVLYEKPVQTAYLPTVRGITFNSQGWVDLRHIWFPSPPTDAS</sequence>
<dbReference type="SUPFAM" id="SSF53850">
    <property type="entry name" value="Periplasmic binding protein-like II"/>
    <property type="match status" value="1"/>
</dbReference>
<dbReference type="AlphaFoldDB" id="A0A172ZCH2"/>
<dbReference type="InterPro" id="IPR000914">
    <property type="entry name" value="SBP_5_dom"/>
</dbReference>
<dbReference type="GO" id="GO:0015833">
    <property type="term" value="P:peptide transport"/>
    <property type="evidence" value="ECO:0007669"/>
    <property type="project" value="TreeGrafter"/>
</dbReference>
<reference evidence="4 5" key="2">
    <citation type="journal article" date="2016" name="Int. J. Syst. Evol. Microbiol.">
        <title>Paenibacillus bovis sp. nov., isolated from raw yak (Bos grunniens) milk.</title>
        <authorList>
            <person name="Gao C."/>
            <person name="Han J."/>
            <person name="Liu Z."/>
            <person name="Xu X."/>
            <person name="Hang F."/>
            <person name="Wu Z."/>
        </authorList>
    </citation>
    <scope>NUCLEOTIDE SEQUENCE [LARGE SCALE GENOMIC DNA]</scope>
    <source>
        <strain evidence="4 5">BD3526</strain>
    </source>
</reference>
<feature type="domain" description="Solute-binding protein family 5" evidence="2">
    <location>
        <begin position="172"/>
        <end position="384"/>
    </location>
</feature>
<dbReference type="Pfam" id="PF00496">
    <property type="entry name" value="SBP_bac_5"/>
    <property type="match status" value="1"/>
</dbReference>
<reference evidence="5" key="1">
    <citation type="submission" date="2015-10" db="EMBL/GenBank/DDBJ databases">
        <title>Genome of Paenibacillus bovis sp. nov.</title>
        <authorList>
            <person name="Wu Z."/>
            <person name="Gao C."/>
            <person name="Liu Z."/>
            <person name="Zheng H."/>
        </authorList>
    </citation>
    <scope>NUCLEOTIDE SEQUENCE [LARGE SCALE GENOMIC DNA]</scope>
    <source>
        <strain evidence="5">BD3526</strain>
    </source>
</reference>
<dbReference type="Pfam" id="PF12793">
    <property type="entry name" value="SgrR_N"/>
    <property type="match status" value="1"/>
</dbReference>
<accession>A0A172ZCH2</accession>
<dbReference type="RefSeq" id="WP_060531248.1">
    <property type="nucleotide sequence ID" value="NZ_CP013023.1"/>
</dbReference>
<dbReference type="Gene3D" id="3.40.190.10">
    <property type="entry name" value="Periplasmic binding protein-like II"/>
    <property type="match status" value="1"/>
</dbReference>
<evidence type="ECO:0000313" key="4">
    <source>
        <dbReference type="EMBL" id="ANF94860.1"/>
    </source>
</evidence>
<dbReference type="KEGG" id="pbv:AR543_01640"/>
<gene>
    <name evidence="4" type="ORF">AR543_01640</name>
</gene>
<dbReference type="InterPro" id="IPR039424">
    <property type="entry name" value="SBP_5"/>
</dbReference>
<dbReference type="STRING" id="1616788.AR543_01640"/>
<organism evidence="4 5">
    <name type="scientific">Paenibacillus bovis</name>
    <dbReference type="NCBI Taxonomy" id="1616788"/>
    <lineage>
        <taxon>Bacteria</taxon>
        <taxon>Bacillati</taxon>
        <taxon>Bacillota</taxon>
        <taxon>Bacilli</taxon>
        <taxon>Bacillales</taxon>
        <taxon>Paenibacillaceae</taxon>
        <taxon>Paenibacillus</taxon>
    </lineage>
</organism>
<evidence type="ECO:0000256" key="1">
    <source>
        <dbReference type="ARBA" id="ARBA00023125"/>
    </source>
</evidence>
<dbReference type="PANTHER" id="PTHR30290:SF72">
    <property type="entry name" value="HTH-TYPE TRANSCRIPTIONAL REGULATOR SGRR"/>
    <property type="match status" value="1"/>
</dbReference>
<dbReference type="OrthoDB" id="5894719at2"/>
<feature type="domain" description="Transcriptional regulator SgrR N-terminal HTH" evidence="3">
    <location>
        <begin position="2"/>
        <end position="98"/>
    </location>
</feature>
<evidence type="ECO:0000313" key="5">
    <source>
        <dbReference type="Proteomes" id="UP000078148"/>
    </source>
</evidence>
<dbReference type="InterPro" id="IPR025370">
    <property type="entry name" value="SgrR_HTH_N"/>
</dbReference>